<accession>A0A1I7ZGI8</accession>
<reference evidence="2" key="1">
    <citation type="submission" date="2016-11" db="UniProtKB">
        <authorList>
            <consortium name="WormBaseParasite"/>
        </authorList>
    </citation>
    <scope>IDENTIFICATION</scope>
</reference>
<name>A0A1I7ZGI8_9BILA</name>
<dbReference type="WBParaSite" id="L893_g25979.t1">
    <property type="protein sequence ID" value="L893_g25979.t1"/>
    <property type="gene ID" value="L893_g25979"/>
</dbReference>
<keyword evidence="1" id="KW-1185">Reference proteome</keyword>
<proteinExistence type="predicted"/>
<dbReference type="AlphaFoldDB" id="A0A1I7ZGI8"/>
<evidence type="ECO:0000313" key="2">
    <source>
        <dbReference type="WBParaSite" id="L893_g25979.t1"/>
    </source>
</evidence>
<protein>
    <submittedName>
        <fullName evidence="2">Uncharacterized protein</fullName>
    </submittedName>
</protein>
<evidence type="ECO:0000313" key="1">
    <source>
        <dbReference type="Proteomes" id="UP000095287"/>
    </source>
</evidence>
<dbReference type="Proteomes" id="UP000095287">
    <property type="component" value="Unplaced"/>
</dbReference>
<organism evidence="1 2">
    <name type="scientific">Steinernema glaseri</name>
    <dbReference type="NCBI Taxonomy" id="37863"/>
    <lineage>
        <taxon>Eukaryota</taxon>
        <taxon>Metazoa</taxon>
        <taxon>Ecdysozoa</taxon>
        <taxon>Nematoda</taxon>
        <taxon>Chromadorea</taxon>
        <taxon>Rhabditida</taxon>
        <taxon>Tylenchina</taxon>
        <taxon>Panagrolaimomorpha</taxon>
        <taxon>Strongyloidoidea</taxon>
        <taxon>Steinernematidae</taxon>
        <taxon>Steinernema</taxon>
    </lineage>
</organism>
<sequence>MICGTVPEEDQIVQGLRFSRRTKFALKLLIFAKCSLCPEEKKIMGFFALVKEVLATIVQYILSCVYGSRFNL</sequence>